<proteinExistence type="predicted"/>
<keyword evidence="1" id="KW-0732">Signal</keyword>
<keyword evidence="3" id="KW-1185">Reference proteome</keyword>
<reference evidence="2 3" key="1">
    <citation type="submission" date="2024-08" db="EMBL/GenBank/DDBJ databases">
        <title>Gnathostoma spinigerum genome.</title>
        <authorList>
            <person name="Gonzalez-Bertolin B."/>
            <person name="Monzon S."/>
            <person name="Zaballos A."/>
            <person name="Jimenez P."/>
            <person name="Dekumyoy P."/>
            <person name="Varona S."/>
            <person name="Cuesta I."/>
            <person name="Sumanam S."/>
            <person name="Adisakwattana P."/>
            <person name="Gasser R.B."/>
            <person name="Hernandez-Gonzalez A."/>
            <person name="Young N.D."/>
            <person name="Perteguer M.J."/>
        </authorList>
    </citation>
    <scope>NUCLEOTIDE SEQUENCE [LARGE SCALE GENOMIC DNA]</scope>
    <source>
        <strain evidence="2">AL3</strain>
        <tissue evidence="2">Liver</tissue>
    </source>
</reference>
<gene>
    <name evidence="2" type="ORF">AB6A40_004250</name>
</gene>
<accession>A0ABD6ED04</accession>
<name>A0ABD6ED04_9BILA</name>
<protein>
    <submittedName>
        <fullName evidence="2">Uncharacterized protein</fullName>
    </submittedName>
</protein>
<dbReference type="EMBL" id="JBGFUD010002385">
    <property type="protein sequence ID" value="MFH4977541.1"/>
    <property type="molecule type" value="Genomic_DNA"/>
</dbReference>
<dbReference type="Proteomes" id="UP001608902">
    <property type="component" value="Unassembled WGS sequence"/>
</dbReference>
<feature type="chain" id="PRO_5044755722" evidence="1">
    <location>
        <begin position="22"/>
        <end position="112"/>
    </location>
</feature>
<evidence type="ECO:0000313" key="3">
    <source>
        <dbReference type="Proteomes" id="UP001608902"/>
    </source>
</evidence>
<feature type="signal peptide" evidence="1">
    <location>
        <begin position="1"/>
        <end position="21"/>
    </location>
</feature>
<sequence>MCSFIIQSAFLFACWYAVSNAEHSLRINNDPMKEYITRGMFSCSRDHVASLTKLHILMRESYQNYVECEKEMKDKAKSYPSTPFESINNLMREYQQVDQGESVRETASSECN</sequence>
<organism evidence="2 3">
    <name type="scientific">Gnathostoma spinigerum</name>
    <dbReference type="NCBI Taxonomy" id="75299"/>
    <lineage>
        <taxon>Eukaryota</taxon>
        <taxon>Metazoa</taxon>
        <taxon>Ecdysozoa</taxon>
        <taxon>Nematoda</taxon>
        <taxon>Chromadorea</taxon>
        <taxon>Rhabditida</taxon>
        <taxon>Spirurina</taxon>
        <taxon>Gnathostomatomorpha</taxon>
        <taxon>Gnathostomatoidea</taxon>
        <taxon>Gnathostomatidae</taxon>
        <taxon>Gnathostoma</taxon>
    </lineage>
</organism>
<evidence type="ECO:0000256" key="1">
    <source>
        <dbReference type="SAM" id="SignalP"/>
    </source>
</evidence>
<comment type="caution">
    <text evidence="2">The sequence shown here is derived from an EMBL/GenBank/DDBJ whole genome shotgun (WGS) entry which is preliminary data.</text>
</comment>
<dbReference type="AlphaFoldDB" id="A0ABD6ED04"/>
<evidence type="ECO:0000313" key="2">
    <source>
        <dbReference type="EMBL" id="MFH4977541.1"/>
    </source>
</evidence>